<comment type="function">
    <text evidence="9 10">Fluoride-specific ion channel. Important for reducing fluoride concentration in the cell, thus reducing its toxicity.</text>
</comment>
<accession>A0ABN2QRV5</accession>
<dbReference type="Proteomes" id="UP001500571">
    <property type="component" value="Unassembled WGS sequence"/>
</dbReference>
<evidence type="ECO:0000256" key="5">
    <source>
        <dbReference type="ARBA" id="ARBA00023136"/>
    </source>
</evidence>
<name>A0ABN2QRV5_9ACTN</name>
<evidence type="ECO:0000256" key="1">
    <source>
        <dbReference type="ARBA" id="ARBA00004651"/>
    </source>
</evidence>
<comment type="activity regulation">
    <text evidence="10">Na(+) is not transported, but it plays an essential structural role and its presence is essential for fluoride channel function.</text>
</comment>
<dbReference type="RefSeq" id="WP_344044170.1">
    <property type="nucleotide sequence ID" value="NZ_BAAAPB010000001.1"/>
</dbReference>
<dbReference type="NCBIfam" id="TIGR00494">
    <property type="entry name" value="crcB"/>
    <property type="match status" value="1"/>
</dbReference>
<feature type="transmembrane region" description="Helical" evidence="10">
    <location>
        <begin position="32"/>
        <end position="54"/>
    </location>
</feature>
<feature type="binding site" evidence="10">
    <location>
        <position position="76"/>
    </location>
    <ligand>
        <name>Na(+)</name>
        <dbReference type="ChEBI" id="CHEBI:29101"/>
        <note>structural</note>
    </ligand>
</feature>
<gene>
    <name evidence="10 11" type="primary">crcB</name>
    <name evidence="10" type="synonym">fluC</name>
    <name evidence="11" type="ORF">GCM10009798_15870</name>
</gene>
<evidence type="ECO:0000313" key="12">
    <source>
        <dbReference type="Proteomes" id="UP001500571"/>
    </source>
</evidence>
<dbReference type="Pfam" id="PF02537">
    <property type="entry name" value="CRCB"/>
    <property type="match status" value="1"/>
</dbReference>
<keyword evidence="2 10" id="KW-1003">Cell membrane</keyword>
<evidence type="ECO:0000256" key="2">
    <source>
        <dbReference type="ARBA" id="ARBA00022475"/>
    </source>
</evidence>
<evidence type="ECO:0000256" key="3">
    <source>
        <dbReference type="ARBA" id="ARBA00022692"/>
    </source>
</evidence>
<keyword evidence="4 10" id="KW-1133">Transmembrane helix</keyword>
<comment type="subcellular location">
    <subcellularLocation>
        <location evidence="1 10">Cell membrane</location>
        <topology evidence="1 10">Multi-pass membrane protein</topology>
    </subcellularLocation>
</comment>
<evidence type="ECO:0000256" key="10">
    <source>
        <dbReference type="HAMAP-Rule" id="MF_00454"/>
    </source>
</evidence>
<comment type="similarity">
    <text evidence="7 10">Belongs to the fluoride channel Fluc/FEX (TC 1.A.43) family.</text>
</comment>
<keyword evidence="3 10" id="KW-0812">Transmembrane</keyword>
<feature type="binding site" evidence="10">
    <location>
        <position position="73"/>
    </location>
    <ligand>
        <name>Na(+)</name>
        <dbReference type="ChEBI" id="CHEBI:29101"/>
        <note>structural</note>
    </ligand>
</feature>
<keyword evidence="12" id="KW-1185">Reference proteome</keyword>
<evidence type="ECO:0000313" key="11">
    <source>
        <dbReference type="EMBL" id="GAA1957300.1"/>
    </source>
</evidence>
<organism evidence="11 12">
    <name type="scientific">Nocardioides panacihumi</name>
    <dbReference type="NCBI Taxonomy" id="400774"/>
    <lineage>
        <taxon>Bacteria</taxon>
        <taxon>Bacillati</taxon>
        <taxon>Actinomycetota</taxon>
        <taxon>Actinomycetes</taxon>
        <taxon>Propionibacteriales</taxon>
        <taxon>Nocardioidaceae</taxon>
        <taxon>Nocardioides</taxon>
    </lineage>
</organism>
<sequence>MTALLVVAGGLMGAPARYLTDLVVQSRHSSRLPWGTLTVNVVGSFILGLVAGLASAHHAPVWVLTLVGTGFCGALTTFSTFSFETFRLLDERMWWTAALNVAGSVAVGLAAVSLGFWLGSLG</sequence>
<keyword evidence="5 10" id="KW-0472">Membrane</keyword>
<comment type="caution">
    <text evidence="11">The sequence shown here is derived from an EMBL/GenBank/DDBJ whole genome shotgun (WGS) entry which is preliminary data.</text>
</comment>
<comment type="catalytic activity">
    <reaction evidence="8">
        <text>fluoride(in) = fluoride(out)</text>
        <dbReference type="Rhea" id="RHEA:76159"/>
        <dbReference type="ChEBI" id="CHEBI:17051"/>
    </reaction>
    <physiologicalReaction direction="left-to-right" evidence="8">
        <dbReference type="Rhea" id="RHEA:76160"/>
    </physiologicalReaction>
</comment>
<evidence type="ECO:0000256" key="7">
    <source>
        <dbReference type="ARBA" id="ARBA00035120"/>
    </source>
</evidence>
<reference evidence="11 12" key="1">
    <citation type="journal article" date="2019" name="Int. J. Syst. Evol. Microbiol.">
        <title>The Global Catalogue of Microorganisms (GCM) 10K type strain sequencing project: providing services to taxonomists for standard genome sequencing and annotation.</title>
        <authorList>
            <consortium name="The Broad Institute Genomics Platform"/>
            <consortium name="The Broad Institute Genome Sequencing Center for Infectious Disease"/>
            <person name="Wu L."/>
            <person name="Ma J."/>
        </authorList>
    </citation>
    <scope>NUCLEOTIDE SEQUENCE [LARGE SCALE GENOMIC DNA]</scope>
    <source>
        <strain evidence="11 12">JCM 15309</strain>
    </source>
</reference>
<dbReference type="PANTHER" id="PTHR28259:SF1">
    <property type="entry name" value="FLUORIDE EXPORT PROTEIN 1-RELATED"/>
    <property type="match status" value="1"/>
</dbReference>
<proteinExistence type="inferred from homology"/>
<protein>
    <recommendedName>
        <fullName evidence="10">Fluoride-specific ion channel FluC</fullName>
    </recommendedName>
</protein>
<keyword evidence="10" id="KW-0813">Transport</keyword>
<evidence type="ECO:0000256" key="8">
    <source>
        <dbReference type="ARBA" id="ARBA00035585"/>
    </source>
</evidence>
<keyword evidence="10" id="KW-0406">Ion transport</keyword>
<keyword evidence="6 10" id="KW-0407">Ion channel</keyword>
<keyword evidence="10" id="KW-0915">Sodium</keyword>
<dbReference type="InterPro" id="IPR003691">
    <property type="entry name" value="FluC"/>
</dbReference>
<evidence type="ECO:0000256" key="6">
    <source>
        <dbReference type="ARBA" id="ARBA00023303"/>
    </source>
</evidence>
<dbReference type="HAMAP" id="MF_00454">
    <property type="entry name" value="FluC"/>
    <property type="match status" value="1"/>
</dbReference>
<evidence type="ECO:0000256" key="4">
    <source>
        <dbReference type="ARBA" id="ARBA00022989"/>
    </source>
</evidence>
<keyword evidence="10" id="KW-0479">Metal-binding</keyword>
<dbReference type="EMBL" id="BAAAPB010000001">
    <property type="protein sequence ID" value="GAA1957300.1"/>
    <property type="molecule type" value="Genomic_DNA"/>
</dbReference>
<evidence type="ECO:0000256" key="9">
    <source>
        <dbReference type="ARBA" id="ARBA00049940"/>
    </source>
</evidence>
<dbReference type="PANTHER" id="PTHR28259">
    <property type="entry name" value="FLUORIDE EXPORT PROTEIN 1-RELATED"/>
    <property type="match status" value="1"/>
</dbReference>
<feature type="transmembrane region" description="Helical" evidence="10">
    <location>
        <begin position="93"/>
        <end position="118"/>
    </location>
</feature>
<feature type="transmembrane region" description="Helical" evidence="10">
    <location>
        <begin position="61"/>
        <end position="81"/>
    </location>
</feature>